<dbReference type="AlphaFoldDB" id="A0A3D4RG20"/>
<evidence type="ECO:0000313" key="2">
    <source>
        <dbReference type="Proteomes" id="UP000504756"/>
    </source>
</evidence>
<dbReference type="Pfam" id="PF08890">
    <property type="entry name" value="Phage_TAC_5"/>
    <property type="match status" value="1"/>
</dbReference>
<gene>
    <name evidence="1" type="ORF">ikelab_21050</name>
</gene>
<dbReference type="Gene3D" id="3.30.2220.30">
    <property type="match status" value="1"/>
</dbReference>
<dbReference type="InterPro" id="IPR014986">
    <property type="entry name" value="XkdN-like"/>
</dbReference>
<protein>
    <submittedName>
        <fullName evidence="1">Uncharacterized protein</fullName>
    </submittedName>
</protein>
<dbReference type="InterPro" id="IPR038559">
    <property type="entry name" value="XkdN-like_sf"/>
</dbReference>
<accession>A0A3D4RG20</accession>
<sequence length="135" mass="15414">MANSIKDWILEDEKVLEEKKEISFPQFKKPWVIRSIGAEEMQSIQKEATRKQRNRKTGLTLSETDTDRLLDLMIEKAVVEPELTNAELQEHYKTAGNAAATCRKMLKAGQYVELGQEIQTLSGFDVDEAVEEVKN</sequence>
<proteinExistence type="predicted"/>
<dbReference type="EMBL" id="BLXU01000018">
    <property type="protein sequence ID" value="GFO52830.1"/>
    <property type="molecule type" value="Genomic_DNA"/>
</dbReference>
<comment type="caution">
    <text evidence="1">The sequence shown here is derived from an EMBL/GenBank/DDBJ whole genome shotgun (WGS) entry which is preliminary data.</text>
</comment>
<name>A0A3D4RG20_9LACT</name>
<dbReference type="RefSeq" id="WP_176490766.1">
    <property type="nucleotide sequence ID" value="NZ_BLXU01000018.1"/>
</dbReference>
<organism evidence="1 2">
    <name type="scientific">Lactococcus garvieae</name>
    <dbReference type="NCBI Taxonomy" id="1363"/>
    <lineage>
        <taxon>Bacteria</taxon>
        <taxon>Bacillati</taxon>
        <taxon>Bacillota</taxon>
        <taxon>Bacilli</taxon>
        <taxon>Lactobacillales</taxon>
        <taxon>Streptococcaceae</taxon>
        <taxon>Lactococcus</taxon>
    </lineage>
</organism>
<reference evidence="1 2" key="1">
    <citation type="submission" date="2020-06" db="EMBL/GenBank/DDBJ databases">
        <title>Draft genome sequence of Lactic acid bacteria from Okinawan-style tofu.</title>
        <authorList>
            <person name="Takara I."/>
            <person name="Ikematsu S."/>
        </authorList>
    </citation>
    <scope>NUCLEOTIDE SEQUENCE [LARGE SCALE GENOMIC DNA]</scope>
    <source>
        <strain evidence="2">lg38</strain>
    </source>
</reference>
<evidence type="ECO:0000313" key="1">
    <source>
        <dbReference type="EMBL" id="GFO52830.1"/>
    </source>
</evidence>
<dbReference type="Proteomes" id="UP000504756">
    <property type="component" value="Unassembled WGS sequence"/>
</dbReference>